<dbReference type="PANTHER" id="PTHR31234">
    <property type="entry name" value="LATE EMBRYOGENESIS ABUNDANT (LEA) HYDROXYPROLINE-RICH GLYCOPROTEIN FAMILY"/>
    <property type="match status" value="1"/>
</dbReference>
<keyword evidence="8" id="KW-1185">Reference proteome</keyword>
<sequence length="208" mass="23113">MNIEQKEEHPLNANNNNRRKRKRRTCICISVTVSILLLIALVILILALTVFKPKKPVTTVNSIKIKDLDASVNLLPLRVSLNVSLDLDISIKNPNKVHVKYRNSTAVISYKGQEVGDVPIPAGEIGSDGTKQMNLTLTVFADRLLTNIDVYRDVISGNLPVSTYTRVASKVRLLNLFNIRVVSTSSCDLNISISDRSVSNQTCHYTNK</sequence>
<dbReference type="AlphaFoldDB" id="A0A2U1M0E1"/>
<feature type="transmembrane region" description="Helical" evidence="5">
    <location>
        <begin position="26"/>
        <end position="51"/>
    </location>
</feature>
<dbReference type="InterPro" id="IPR044839">
    <property type="entry name" value="NDR1-like"/>
</dbReference>
<organism evidence="7 8">
    <name type="scientific">Artemisia annua</name>
    <name type="common">Sweet wormwood</name>
    <dbReference type="NCBI Taxonomy" id="35608"/>
    <lineage>
        <taxon>Eukaryota</taxon>
        <taxon>Viridiplantae</taxon>
        <taxon>Streptophyta</taxon>
        <taxon>Embryophyta</taxon>
        <taxon>Tracheophyta</taxon>
        <taxon>Spermatophyta</taxon>
        <taxon>Magnoliopsida</taxon>
        <taxon>eudicotyledons</taxon>
        <taxon>Gunneridae</taxon>
        <taxon>Pentapetalae</taxon>
        <taxon>asterids</taxon>
        <taxon>campanulids</taxon>
        <taxon>Asterales</taxon>
        <taxon>Asteraceae</taxon>
        <taxon>Asteroideae</taxon>
        <taxon>Anthemideae</taxon>
        <taxon>Artemisiinae</taxon>
        <taxon>Artemisia</taxon>
    </lineage>
</organism>
<dbReference type="OrthoDB" id="1929523at2759"/>
<evidence type="ECO:0000256" key="1">
    <source>
        <dbReference type="ARBA" id="ARBA00004167"/>
    </source>
</evidence>
<keyword evidence="3 5" id="KW-1133">Transmembrane helix</keyword>
<evidence type="ECO:0000256" key="2">
    <source>
        <dbReference type="ARBA" id="ARBA00022692"/>
    </source>
</evidence>
<comment type="subcellular location">
    <subcellularLocation>
        <location evidence="1">Membrane</location>
        <topology evidence="1">Single-pass membrane protein</topology>
    </subcellularLocation>
</comment>
<dbReference type="Proteomes" id="UP000245207">
    <property type="component" value="Unassembled WGS sequence"/>
</dbReference>
<evidence type="ECO:0000256" key="3">
    <source>
        <dbReference type="ARBA" id="ARBA00022989"/>
    </source>
</evidence>
<gene>
    <name evidence="7" type="ORF">CTI12_AA432830</name>
</gene>
<dbReference type="Gene3D" id="2.60.40.1820">
    <property type="match status" value="1"/>
</dbReference>
<keyword evidence="2 5" id="KW-0812">Transmembrane</keyword>
<dbReference type="SUPFAM" id="SSF117070">
    <property type="entry name" value="LEA14-like"/>
    <property type="match status" value="1"/>
</dbReference>
<name>A0A2U1M0E1_ARTAN</name>
<dbReference type="PANTHER" id="PTHR31234:SF65">
    <property type="entry name" value="LATE EMBRYOGENESIS ABUNDANT PROTEIN, LEA_2 SUBGROUP"/>
    <property type="match status" value="1"/>
</dbReference>
<dbReference type="EMBL" id="PKPP01006985">
    <property type="protein sequence ID" value="PWA54711.1"/>
    <property type="molecule type" value="Genomic_DNA"/>
</dbReference>
<evidence type="ECO:0000256" key="4">
    <source>
        <dbReference type="ARBA" id="ARBA00023136"/>
    </source>
</evidence>
<dbReference type="InterPro" id="IPR004864">
    <property type="entry name" value="LEA_2"/>
</dbReference>
<keyword evidence="4 5" id="KW-0472">Membrane</keyword>
<reference evidence="7 8" key="1">
    <citation type="journal article" date="2018" name="Mol. Plant">
        <title>The genome of Artemisia annua provides insight into the evolution of Asteraceae family and artemisinin biosynthesis.</title>
        <authorList>
            <person name="Shen Q."/>
            <person name="Zhang L."/>
            <person name="Liao Z."/>
            <person name="Wang S."/>
            <person name="Yan T."/>
            <person name="Shi P."/>
            <person name="Liu M."/>
            <person name="Fu X."/>
            <person name="Pan Q."/>
            <person name="Wang Y."/>
            <person name="Lv Z."/>
            <person name="Lu X."/>
            <person name="Zhang F."/>
            <person name="Jiang W."/>
            <person name="Ma Y."/>
            <person name="Chen M."/>
            <person name="Hao X."/>
            <person name="Li L."/>
            <person name="Tang Y."/>
            <person name="Lv G."/>
            <person name="Zhou Y."/>
            <person name="Sun X."/>
            <person name="Brodelius P.E."/>
            <person name="Rose J.K.C."/>
            <person name="Tang K."/>
        </authorList>
    </citation>
    <scope>NUCLEOTIDE SEQUENCE [LARGE SCALE GENOMIC DNA]</scope>
    <source>
        <strain evidence="8">cv. Huhao1</strain>
        <tissue evidence="7">Leaf</tissue>
    </source>
</reference>
<evidence type="ECO:0000259" key="6">
    <source>
        <dbReference type="Pfam" id="PF03168"/>
    </source>
</evidence>
<dbReference type="Pfam" id="PF03168">
    <property type="entry name" value="LEA_2"/>
    <property type="match status" value="1"/>
</dbReference>
<protein>
    <submittedName>
        <fullName evidence="7">Late embryogenesis abundant protein, LEA-14</fullName>
    </submittedName>
</protein>
<evidence type="ECO:0000313" key="8">
    <source>
        <dbReference type="Proteomes" id="UP000245207"/>
    </source>
</evidence>
<proteinExistence type="predicted"/>
<dbReference type="GO" id="GO:0016020">
    <property type="term" value="C:membrane"/>
    <property type="evidence" value="ECO:0007669"/>
    <property type="project" value="UniProtKB-SubCell"/>
</dbReference>
<comment type="caution">
    <text evidence="7">The sequence shown here is derived from an EMBL/GenBank/DDBJ whole genome shotgun (WGS) entry which is preliminary data.</text>
</comment>
<dbReference type="STRING" id="35608.A0A2U1M0E1"/>
<evidence type="ECO:0000256" key="5">
    <source>
        <dbReference type="SAM" id="Phobius"/>
    </source>
</evidence>
<accession>A0A2U1M0E1</accession>
<dbReference type="GO" id="GO:0098542">
    <property type="term" value="P:defense response to other organism"/>
    <property type="evidence" value="ECO:0007669"/>
    <property type="project" value="InterPro"/>
</dbReference>
<feature type="domain" description="Late embryogenesis abundant protein LEA-2 subgroup" evidence="6">
    <location>
        <begin position="89"/>
        <end position="173"/>
    </location>
</feature>
<evidence type="ECO:0000313" key="7">
    <source>
        <dbReference type="EMBL" id="PWA54711.1"/>
    </source>
</evidence>